<organism evidence="1 2">
    <name type="scientific">Phaseolus angularis</name>
    <name type="common">Azuki bean</name>
    <name type="synonym">Vigna angularis</name>
    <dbReference type="NCBI Taxonomy" id="3914"/>
    <lineage>
        <taxon>Eukaryota</taxon>
        <taxon>Viridiplantae</taxon>
        <taxon>Streptophyta</taxon>
        <taxon>Embryophyta</taxon>
        <taxon>Tracheophyta</taxon>
        <taxon>Spermatophyta</taxon>
        <taxon>Magnoliopsida</taxon>
        <taxon>eudicotyledons</taxon>
        <taxon>Gunneridae</taxon>
        <taxon>Pentapetalae</taxon>
        <taxon>rosids</taxon>
        <taxon>fabids</taxon>
        <taxon>Fabales</taxon>
        <taxon>Fabaceae</taxon>
        <taxon>Papilionoideae</taxon>
        <taxon>50 kb inversion clade</taxon>
        <taxon>NPAAA clade</taxon>
        <taxon>indigoferoid/millettioid clade</taxon>
        <taxon>Phaseoleae</taxon>
        <taxon>Vigna</taxon>
    </lineage>
</organism>
<reference evidence="2" key="1">
    <citation type="journal article" date="2015" name="Proc. Natl. Acad. Sci. U.S.A.">
        <title>Genome sequencing of adzuki bean (Vigna angularis) provides insight into high starch and low fat accumulation and domestication.</title>
        <authorList>
            <person name="Yang K."/>
            <person name="Tian Z."/>
            <person name="Chen C."/>
            <person name="Luo L."/>
            <person name="Zhao B."/>
            <person name="Wang Z."/>
            <person name="Yu L."/>
            <person name="Li Y."/>
            <person name="Sun Y."/>
            <person name="Li W."/>
            <person name="Chen Y."/>
            <person name="Li Y."/>
            <person name="Zhang Y."/>
            <person name="Ai D."/>
            <person name="Zhao J."/>
            <person name="Shang C."/>
            <person name="Ma Y."/>
            <person name="Wu B."/>
            <person name="Wang M."/>
            <person name="Gao L."/>
            <person name="Sun D."/>
            <person name="Zhang P."/>
            <person name="Guo F."/>
            <person name="Wang W."/>
            <person name="Li Y."/>
            <person name="Wang J."/>
            <person name="Varshney R.K."/>
            <person name="Wang J."/>
            <person name="Ling H.Q."/>
            <person name="Wan P."/>
        </authorList>
    </citation>
    <scope>NUCLEOTIDE SEQUENCE</scope>
    <source>
        <strain evidence="2">cv. Jingnong 6</strain>
    </source>
</reference>
<evidence type="ECO:0000313" key="1">
    <source>
        <dbReference type="EMBL" id="KOM51864.1"/>
    </source>
</evidence>
<sequence length="111" mass="12402">MAIVDGGCGEDSSVATWWQFPWRLGLRTHKEGDGACDATEEKASRFWVLWFDLLQVVVDDGRTWRCDAMTMEVVLLAARLVAIAETCTVEMVRTVRQGGKGACEKEHVGRQ</sequence>
<name>A0A0L9VB34_PHAAN</name>
<protein>
    <submittedName>
        <fullName evidence="1">Uncharacterized protein</fullName>
    </submittedName>
</protein>
<dbReference type="Gramene" id="KOM51864">
    <property type="protein sequence ID" value="KOM51864"/>
    <property type="gene ID" value="LR48_Vigan09g052300"/>
</dbReference>
<dbReference type="AlphaFoldDB" id="A0A0L9VB34"/>
<evidence type="ECO:0000313" key="2">
    <source>
        <dbReference type="Proteomes" id="UP000053144"/>
    </source>
</evidence>
<dbReference type="EMBL" id="CM003379">
    <property type="protein sequence ID" value="KOM51864.1"/>
    <property type="molecule type" value="Genomic_DNA"/>
</dbReference>
<accession>A0A0L9VB34</accession>
<proteinExistence type="predicted"/>
<gene>
    <name evidence="1" type="ORF">LR48_Vigan09g052300</name>
</gene>
<dbReference type="Proteomes" id="UP000053144">
    <property type="component" value="Chromosome 9"/>
</dbReference>